<dbReference type="EMBL" id="VCGU01000001">
    <property type="protein sequence ID" value="TRY80925.1"/>
    <property type="molecule type" value="Genomic_DNA"/>
</dbReference>
<reference evidence="3 4" key="1">
    <citation type="journal article" date="2018" name="Nat. Ecol. Evol.">
        <title>Genomic signatures of mitonuclear coevolution across populations of Tigriopus californicus.</title>
        <authorList>
            <person name="Barreto F.S."/>
            <person name="Watson E.T."/>
            <person name="Lima T.G."/>
            <person name="Willett C.S."/>
            <person name="Edmands S."/>
            <person name="Li W."/>
            <person name="Burton R.S."/>
        </authorList>
    </citation>
    <scope>NUCLEOTIDE SEQUENCE [LARGE SCALE GENOMIC DNA]</scope>
    <source>
        <strain evidence="3 4">San Diego</strain>
    </source>
</reference>
<comment type="caution">
    <text evidence="3">The sequence shown here is derived from an EMBL/GenBank/DDBJ whole genome shotgun (WGS) entry which is preliminary data.</text>
</comment>
<dbReference type="Proteomes" id="UP000318571">
    <property type="component" value="Chromosome 12"/>
</dbReference>
<feature type="region of interest" description="Disordered" evidence="1">
    <location>
        <begin position="39"/>
        <end position="66"/>
    </location>
</feature>
<evidence type="ECO:0000313" key="4">
    <source>
        <dbReference type="Proteomes" id="UP000318571"/>
    </source>
</evidence>
<keyword evidence="4" id="KW-1185">Reference proteome</keyword>
<sequence>MQKYLLIALIVVVLATLAMSFDLNHDQMESLMRSDEGDIYEDRQYGDESGSGMEWIDENGSIEIVN</sequence>
<name>A0A553PTC3_TIGCA</name>
<feature type="signal peptide" evidence="2">
    <location>
        <begin position="1"/>
        <end position="20"/>
    </location>
</feature>
<evidence type="ECO:0000256" key="2">
    <source>
        <dbReference type="SAM" id="SignalP"/>
    </source>
</evidence>
<gene>
    <name evidence="3" type="ORF">TCAL_12538</name>
</gene>
<protein>
    <submittedName>
        <fullName evidence="3">Uncharacterized protein</fullName>
    </submittedName>
</protein>
<keyword evidence="2" id="KW-0732">Signal</keyword>
<evidence type="ECO:0000256" key="1">
    <source>
        <dbReference type="SAM" id="MobiDB-lite"/>
    </source>
</evidence>
<organism evidence="3 4">
    <name type="scientific">Tigriopus californicus</name>
    <name type="common">Marine copepod</name>
    <dbReference type="NCBI Taxonomy" id="6832"/>
    <lineage>
        <taxon>Eukaryota</taxon>
        <taxon>Metazoa</taxon>
        <taxon>Ecdysozoa</taxon>
        <taxon>Arthropoda</taxon>
        <taxon>Crustacea</taxon>
        <taxon>Multicrustacea</taxon>
        <taxon>Hexanauplia</taxon>
        <taxon>Copepoda</taxon>
        <taxon>Harpacticoida</taxon>
        <taxon>Harpacticidae</taxon>
        <taxon>Tigriopus</taxon>
    </lineage>
</organism>
<accession>A0A553PTC3</accession>
<feature type="chain" id="PRO_5022062294" evidence="2">
    <location>
        <begin position="21"/>
        <end position="66"/>
    </location>
</feature>
<evidence type="ECO:0000313" key="3">
    <source>
        <dbReference type="EMBL" id="TRY80925.1"/>
    </source>
</evidence>
<proteinExistence type="predicted"/>
<dbReference type="AlphaFoldDB" id="A0A553PTC3"/>